<keyword evidence="2" id="KW-1133">Transmembrane helix</keyword>
<feature type="non-terminal residue" evidence="3">
    <location>
        <position position="1"/>
    </location>
</feature>
<feature type="compositionally biased region" description="Low complexity" evidence="1">
    <location>
        <begin position="120"/>
        <end position="129"/>
    </location>
</feature>
<feature type="transmembrane region" description="Helical" evidence="2">
    <location>
        <begin position="140"/>
        <end position="165"/>
    </location>
</feature>
<name>A0ABT4U4T8_9ACTN</name>
<evidence type="ECO:0000313" key="3">
    <source>
        <dbReference type="EMBL" id="MDA2811504.1"/>
    </source>
</evidence>
<dbReference type="Proteomes" id="UP001527866">
    <property type="component" value="Unassembled WGS sequence"/>
</dbReference>
<feature type="region of interest" description="Disordered" evidence="1">
    <location>
        <begin position="67"/>
        <end position="129"/>
    </location>
</feature>
<comment type="caution">
    <text evidence="3">The sequence shown here is derived from an EMBL/GenBank/DDBJ whole genome shotgun (WGS) entry which is preliminary data.</text>
</comment>
<organism evidence="3 4">
    <name type="scientific">Nocardiopsis endophytica</name>
    <dbReference type="NCBI Taxonomy" id="3018445"/>
    <lineage>
        <taxon>Bacteria</taxon>
        <taxon>Bacillati</taxon>
        <taxon>Actinomycetota</taxon>
        <taxon>Actinomycetes</taxon>
        <taxon>Streptosporangiales</taxon>
        <taxon>Nocardiopsidaceae</taxon>
        <taxon>Nocardiopsis</taxon>
    </lineage>
</organism>
<reference evidence="3 4" key="1">
    <citation type="submission" date="2023-01" db="EMBL/GenBank/DDBJ databases">
        <title>Draft genome sequence of Nocardiopsis sp. RSe5-2 isolated from halophytes.</title>
        <authorList>
            <person name="Duangmal K."/>
            <person name="Chantavorakit T."/>
        </authorList>
    </citation>
    <scope>NUCLEOTIDE SEQUENCE [LARGE SCALE GENOMIC DNA]</scope>
    <source>
        <strain evidence="3 4">RSe5-2</strain>
    </source>
</reference>
<feature type="compositionally biased region" description="Pro residues" evidence="1">
    <location>
        <begin position="105"/>
        <end position="119"/>
    </location>
</feature>
<evidence type="ECO:0000256" key="2">
    <source>
        <dbReference type="SAM" id="Phobius"/>
    </source>
</evidence>
<proteinExistence type="predicted"/>
<keyword evidence="4" id="KW-1185">Reference proteome</keyword>
<evidence type="ECO:0000313" key="4">
    <source>
        <dbReference type="Proteomes" id="UP001527866"/>
    </source>
</evidence>
<sequence>AEGETVSEVSDGEEFYLHVPADPGAGVATVHARAGTAALSPGRAFSGRDGVATLPVVAAEEALTGASAEVKADWSASGADGGAAGPDAPAMPEASSHAPVRELPEAPPSPAPSASPSPAAPGDGAAGAEASDGLALTGTWLGGLLVIGGGLVAAGAAAVVAARLLRRR</sequence>
<dbReference type="EMBL" id="JAQFWQ010000030">
    <property type="protein sequence ID" value="MDA2811504.1"/>
    <property type="molecule type" value="Genomic_DNA"/>
</dbReference>
<accession>A0ABT4U4T8</accession>
<evidence type="ECO:0000256" key="1">
    <source>
        <dbReference type="SAM" id="MobiDB-lite"/>
    </source>
</evidence>
<gene>
    <name evidence="3" type="ORF">O4J56_12755</name>
</gene>
<keyword evidence="2" id="KW-0472">Membrane</keyword>
<keyword evidence="2" id="KW-0812">Transmembrane</keyword>
<protein>
    <submittedName>
        <fullName evidence="3">TQXA domain-containing protein</fullName>
    </submittedName>
</protein>